<evidence type="ECO:0000256" key="4">
    <source>
        <dbReference type="ARBA" id="ARBA00013152"/>
    </source>
</evidence>
<dbReference type="SUPFAM" id="SSF52922">
    <property type="entry name" value="TK C-terminal domain-like"/>
    <property type="match status" value="1"/>
</dbReference>
<evidence type="ECO:0000256" key="10">
    <source>
        <dbReference type="PIRSR" id="PIRSR605478-1"/>
    </source>
</evidence>
<dbReference type="InterPro" id="IPR033247">
    <property type="entry name" value="Transketolase_fam"/>
</dbReference>
<comment type="similarity">
    <text evidence="2 15">Belongs to the transketolase family.</text>
</comment>
<dbReference type="Gene3D" id="3.40.50.920">
    <property type="match status" value="1"/>
</dbReference>
<dbReference type="GO" id="GO:0004802">
    <property type="term" value="F:transketolase activity"/>
    <property type="evidence" value="ECO:0007669"/>
    <property type="project" value="UniProtKB-EC"/>
</dbReference>
<comment type="subunit">
    <text evidence="3 15">Homodimer.</text>
</comment>
<dbReference type="InterPro" id="IPR049557">
    <property type="entry name" value="Transketolase_CS"/>
</dbReference>
<feature type="domain" description="Transketolase-like pyrimidine-binding" evidence="16">
    <location>
        <begin position="360"/>
        <end position="535"/>
    </location>
</feature>
<feature type="binding site" evidence="11">
    <location>
        <position position="479"/>
    </location>
    <ligand>
        <name>substrate</name>
    </ligand>
</feature>
<comment type="function">
    <text evidence="15">Catalyzes the transfer of a two-carbon ketol group from a ketose donor to an aldose acceptor, via a covalent intermediate with the cofactor thiamine pyrophosphate.</text>
</comment>
<proteinExistence type="inferred from homology"/>
<evidence type="ECO:0000256" key="11">
    <source>
        <dbReference type="PIRSR" id="PIRSR605478-2"/>
    </source>
</evidence>
<evidence type="ECO:0000259" key="16">
    <source>
        <dbReference type="SMART" id="SM00861"/>
    </source>
</evidence>
<dbReference type="FunFam" id="3.40.50.970:FF:000004">
    <property type="entry name" value="Transketolase"/>
    <property type="match status" value="1"/>
</dbReference>
<protein>
    <recommendedName>
        <fullName evidence="4 15">Transketolase</fullName>
        <ecNumber evidence="4 15">2.2.1.1</ecNumber>
    </recommendedName>
</protein>
<feature type="binding site" evidence="13">
    <location>
        <position position="194"/>
    </location>
    <ligand>
        <name>Mg(2+)</name>
        <dbReference type="ChEBI" id="CHEBI:18420"/>
    </ligand>
</feature>
<evidence type="ECO:0000256" key="9">
    <source>
        <dbReference type="ARBA" id="ARBA00049473"/>
    </source>
</evidence>
<comment type="cofactor">
    <cofactor evidence="1">
        <name>Co(2+)</name>
        <dbReference type="ChEBI" id="CHEBI:48828"/>
    </cofactor>
</comment>
<evidence type="ECO:0000256" key="3">
    <source>
        <dbReference type="ARBA" id="ARBA00011738"/>
    </source>
</evidence>
<dbReference type="PROSITE" id="PS00801">
    <property type="entry name" value="TRANSKETOLASE_1"/>
    <property type="match status" value="1"/>
</dbReference>
<feature type="site" description="Important for catalytic activity" evidence="14">
    <location>
        <position position="33"/>
    </location>
</feature>
<dbReference type="SUPFAM" id="SSF52518">
    <property type="entry name" value="Thiamin diphosphate-binding fold (THDP-binding)"/>
    <property type="match status" value="2"/>
</dbReference>
<dbReference type="CDD" id="cd02012">
    <property type="entry name" value="TPP_TK"/>
    <property type="match status" value="1"/>
</dbReference>
<feature type="binding site" evidence="11">
    <location>
        <position position="483"/>
    </location>
    <ligand>
        <name>substrate</name>
    </ligand>
</feature>
<comment type="catalytic activity">
    <reaction evidence="9 15">
        <text>D-sedoheptulose 7-phosphate + D-glyceraldehyde 3-phosphate = aldehydo-D-ribose 5-phosphate + D-xylulose 5-phosphate</text>
        <dbReference type="Rhea" id="RHEA:10508"/>
        <dbReference type="ChEBI" id="CHEBI:57483"/>
        <dbReference type="ChEBI" id="CHEBI:57737"/>
        <dbReference type="ChEBI" id="CHEBI:58273"/>
        <dbReference type="ChEBI" id="CHEBI:59776"/>
        <dbReference type="EC" id="2.2.1.1"/>
    </reaction>
</comment>
<dbReference type="OrthoDB" id="10267175at2759"/>
<feature type="binding site" evidence="11">
    <location>
        <position position="268"/>
    </location>
    <ligand>
        <name>substrate</name>
    </ligand>
</feature>
<evidence type="ECO:0000256" key="8">
    <source>
        <dbReference type="ARBA" id="ARBA00023052"/>
    </source>
</evidence>
<dbReference type="STRING" id="1246581.A0A2H9TP20"/>
<comment type="cofactor">
    <cofactor evidence="13">
        <name>Mg(2+)</name>
        <dbReference type="ChEBI" id="CHEBI:18420"/>
    </cofactor>
    <text evidence="13">Binds 1 Mg(2+) ion per subunit. Can also utilize other divalent metal cations, such as Ca(2+), Mn(2+) and Co(2+).</text>
</comment>
<dbReference type="Pfam" id="PF02779">
    <property type="entry name" value="Transket_pyr"/>
    <property type="match status" value="1"/>
</dbReference>
<dbReference type="Proteomes" id="UP000240830">
    <property type="component" value="Unassembled WGS sequence"/>
</dbReference>
<dbReference type="PROSITE" id="PS00802">
    <property type="entry name" value="TRANSKETOLASE_2"/>
    <property type="match status" value="1"/>
</dbReference>
<keyword evidence="8 12" id="KW-0786">Thiamine pyrophosphate</keyword>
<dbReference type="PANTHER" id="PTHR43522">
    <property type="entry name" value="TRANSKETOLASE"/>
    <property type="match status" value="1"/>
</dbReference>
<dbReference type="PANTHER" id="PTHR43522:SF2">
    <property type="entry name" value="TRANSKETOLASE 1-RELATED"/>
    <property type="match status" value="1"/>
</dbReference>
<dbReference type="GO" id="GO:0005634">
    <property type="term" value="C:nucleus"/>
    <property type="evidence" value="ECO:0007669"/>
    <property type="project" value="TreeGrafter"/>
</dbReference>
<feature type="binding site" evidence="11">
    <location>
        <position position="33"/>
    </location>
    <ligand>
        <name>substrate</name>
    </ligand>
</feature>
<dbReference type="EMBL" id="MTSL01000055">
    <property type="protein sequence ID" value="PJF19503.1"/>
    <property type="molecule type" value="Genomic_DNA"/>
</dbReference>
<organism evidence="17 18">
    <name type="scientific">Paramicrosporidium saccamoebae</name>
    <dbReference type="NCBI Taxonomy" id="1246581"/>
    <lineage>
        <taxon>Eukaryota</taxon>
        <taxon>Fungi</taxon>
        <taxon>Fungi incertae sedis</taxon>
        <taxon>Cryptomycota</taxon>
        <taxon>Cryptomycota incertae sedis</taxon>
        <taxon>Paramicrosporidium</taxon>
    </lineage>
</organism>
<keyword evidence="15" id="KW-0106">Calcium</keyword>
<dbReference type="FunFam" id="3.40.50.970:FF:000003">
    <property type="entry name" value="Transketolase"/>
    <property type="match status" value="1"/>
</dbReference>
<feature type="binding site" evidence="11">
    <location>
        <position position="390"/>
    </location>
    <ligand>
        <name>substrate</name>
    </ligand>
</feature>
<dbReference type="InterPro" id="IPR020826">
    <property type="entry name" value="Transketolase_BS"/>
</dbReference>
<feature type="binding site" evidence="12">
    <location>
        <begin position="121"/>
        <end position="123"/>
    </location>
    <ligand>
        <name>thiamine diphosphate</name>
        <dbReference type="ChEBI" id="CHEBI:58937"/>
    </ligand>
</feature>
<comment type="cofactor">
    <cofactor evidence="12">
        <name>thiamine diphosphate</name>
        <dbReference type="ChEBI" id="CHEBI:58937"/>
    </cofactor>
    <text evidence="12">Binds 1 thiamine pyrophosphate per subunit. During the reaction, the substrate forms a covalent intermediate with the cofactor.</text>
</comment>
<dbReference type="InterPro" id="IPR005474">
    <property type="entry name" value="Transketolase_N"/>
</dbReference>
<comment type="cofactor">
    <cofactor evidence="15">
        <name>Mg(2+)</name>
        <dbReference type="ChEBI" id="CHEBI:18420"/>
    </cofactor>
    <cofactor evidence="15">
        <name>Ca(2+)</name>
        <dbReference type="ChEBI" id="CHEBI:29108"/>
    </cofactor>
    <cofactor evidence="15">
        <name>Mn(2+)</name>
        <dbReference type="ChEBI" id="CHEBI:29035"/>
    </cofactor>
    <cofactor evidence="15">
        <name>Co(2+)</name>
        <dbReference type="ChEBI" id="CHEBI:48828"/>
    </cofactor>
    <text evidence="15">Binds 1 Mg(2+) ion per subunit. Can also utilize other divalent metal cations, such as Ca(2+), Mn(2+) and Co(2+).</text>
</comment>
<evidence type="ECO:0000256" key="15">
    <source>
        <dbReference type="RuleBase" id="RU004996"/>
    </source>
</evidence>
<keyword evidence="5 15" id="KW-0808">Transferase</keyword>
<reference evidence="17 18" key="1">
    <citation type="submission" date="2016-10" db="EMBL/GenBank/DDBJ databases">
        <title>The genome of Paramicrosporidium saccamoebae is the missing link in understanding Cryptomycota and Microsporidia evolution.</title>
        <authorList>
            <person name="Quandt C.A."/>
            <person name="Beaudet D."/>
            <person name="Corsaro D."/>
            <person name="Michel R."/>
            <person name="Corradi N."/>
            <person name="James T."/>
        </authorList>
    </citation>
    <scope>NUCLEOTIDE SEQUENCE [LARGE SCALE GENOMIC DNA]</scope>
    <source>
        <strain evidence="17 18">KSL3</strain>
    </source>
</reference>
<keyword evidence="6 13" id="KW-0479">Metal-binding</keyword>
<dbReference type="InterPro" id="IPR005478">
    <property type="entry name" value="Transketolase_bac-like"/>
</dbReference>
<dbReference type="FunFam" id="3.40.50.920:FF:000003">
    <property type="entry name" value="Transketolase"/>
    <property type="match status" value="1"/>
</dbReference>
<dbReference type="GO" id="GO:0046872">
    <property type="term" value="F:metal ion binding"/>
    <property type="evidence" value="ECO:0007669"/>
    <property type="project" value="UniProtKB-KW"/>
</dbReference>
<gene>
    <name evidence="17" type="ORF">PSACC_00683</name>
</gene>
<evidence type="ECO:0000313" key="18">
    <source>
        <dbReference type="Proteomes" id="UP000240830"/>
    </source>
</evidence>
<keyword evidence="18" id="KW-1185">Reference proteome</keyword>
<feature type="binding site" evidence="12">
    <location>
        <position position="192"/>
    </location>
    <ligand>
        <name>thiamine diphosphate</name>
        <dbReference type="ChEBI" id="CHEBI:58937"/>
    </ligand>
</feature>
<feature type="binding site" evidence="12">
    <location>
        <position position="163"/>
    </location>
    <ligand>
        <name>thiamine diphosphate</name>
        <dbReference type="ChEBI" id="CHEBI:58937"/>
    </ligand>
</feature>
<dbReference type="NCBIfam" id="TIGR00232">
    <property type="entry name" value="tktlase_bact"/>
    <property type="match status" value="1"/>
</dbReference>
<evidence type="ECO:0000256" key="14">
    <source>
        <dbReference type="PIRSR" id="PIRSR605478-5"/>
    </source>
</evidence>
<evidence type="ECO:0000256" key="7">
    <source>
        <dbReference type="ARBA" id="ARBA00022842"/>
    </source>
</evidence>
<evidence type="ECO:0000256" key="1">
    <source>
        <dbReference type="ARBA" id="ARBA00001941"/>
    </source>
</evidence>
<dbReference type="InterPro" id="IPR029061">
    <property type="entry name" value="THDP-binding"/>
</dbReference>
<evidence type="ECO:0000256" key="6">
    <source>
        <dbReference type="ARBA" id="ARBA00022723"/>
    </source>
</evidence>
<dbReference type="EC" id="2.2.1.1" evidence="4 15"/>
<dbReference type="InterPro" id="IPR009014">
    <property type="entry name" value="Transketo_C/PFOR_II"/>
</dbReference>
<feature type="binding site" evidence="12">
    <location>
        <position position="447"/>
    </location>
    <ligand>
        <name>thiamine diphosphate</name>
        <dbReference type="ChEBI" id="CHEBI:58937"/>
    </ligand>
</feature>
<keyword evidence="7 13" id="KW-0460">Magnesium</keyword>
<accession>A0A2H9TP20</accession>
<dbReference type="Gene3D" id="3.40.50.970">
    <property type="match status" value="2"/>
</dbReference>
<dbReference type="InterPro" id="IPR005475">
    <property type="entry name" value="Transketolase-like_Pyr-bd"/>
</dbReference>
<evidence type="ECO:0000256" key="5">
    <source>
        <dbReference type="ARBA" id="ARBA00022679"/>
    </source>
</evidence>
<feature type="site" description="Important for catalytic activity" evidence="14">
    <location>
        <position position="268"/>
    </location>
</feature>
<feature type="binding site" evidence="11">
    <location>
        <position position="530"/>
    </location>
    <ligand>
        <name>substrate</name>
    </ligand>
</feature>
<dbReference type="CDD" id="cd07033">
    <property type="entry name" value="TPP_PYR_DXS_TK_like"/>
    <property type="match status" value="1"/>
</dbReference>
<feature type="binding site" evidence="13">
    <location>
        <position position="162"/>
    </location>
    <ligand>
        <name>Mg(2+)</name>
        <dbReference type="ChEBI" id="CHEBI:18420"/>
    </ligand>
</feature>
<evidence type="ECO:0000256" key="13">
    <source>
        <dbReference type="PIRSR" id="PIRSR605478-4"/>
    </source>
</evidence>
<feature type="binding site" evidence="13">
    <location>
        <position position="192"/>
    </location>
    <ligand>
        <name>Mg(2+)</name>
        <dbReference type="ChEBI" id="CHEBI:18420"/>
    </ligand>
</feature>
<sequence length="685" mass="74494">MTTDGMFGEIDWKCINTIRVLAAEMVQQANSGHPGAPMGLAPLAHVLFTRFIRADPKNPLWMGRDRFVLSNGHACALQYAMLHLLGYDVKMEDVKQFRHLDSKLPGHPESHMTPGIEVTTGPLGQGAANGVGLAIAEANMAATFNRSDMTLVDNFTYVVLGDGCMMEGIASEACSMAGHLGLGKLIFLYDDNQISIDGGTDLAFSENVTKRFEAYGFDCHVIVDGDHDLDGMAKAIEKAQKVLDRPSLISIRTTIGFSSKNQGTEKVHGAPLGAEDIVNVKKALGMEDQAPFTVSAAVYDFYRKFGERGAKLSAEWNAKLQSYCTTFPDMGEELLRRLAKKLPDDLQSLLPHYEPGSAEVATRKLSETLLNAIADKLPELIGGSADLTASNLTKWKTSVDFQKPGKLGDYSGRYLRFGVREHAMFGICNGLSAYSGLIPFASTFLNFISYGLGSVRLSCLAHQQVIYIMTHDSIGLGEDGPTHQPIETLAGLRALPNILVMRPADGNEVSGAYWQAMINRTRPSVICLSRQNLPQLTGSSIEGVAKGAYILQDLTPGKIDLVLVSTGSEVSICANAAKLLQAQNISVRLVSMPCWELFEEQSSEYRQSVLPPTVPVISVEALSTLGWQKYAHLNIGMTTFGASGPYKDVYRKFGLTPEAIAEKAHKTLQYYSSNPVPNLHAHPLL</sequence>
<feature type="binding site" evidence="12">
    <location>
        <position position="268"/>
    </location>
    <ligand>
        <name>thiamine diphosphate</name>
        <dbReference type="ChEBI" id="CHEBI:58937"/>
    </ligand>
</feature>
<name>A0A2H9TP20_9FUNG</name>
<dbReference type="InterPro" id="IPR055152">
    <property type="entry name" value="Transketolase-like_C_2"/>
</dbReference>
<dbReference type="GO" id="GO:0006098">
    <property type="term" value="P:pentose-phosphate shunt"/>
    <property type="evidence" value="ECO:0007669"/>
    <property type="project" value="TreeGrafter"/>
</dbReference>
<feature type="binding site" evidence="11">
    <location>
        <position position="471"/>
    </location>
    <ligand>
        <name>substrate</name>
    </ligand>
</feature>
<feature type="binding site" evidence="11">
    <location>
        <position position="363"/>
    </location>
    <ligand>
        <name>substrate</name>
    </ligand>
</feature>
<dbReference type="Pfam" id="PF22613">
    <property type="entry name" value="Transketolase_C_1"/>
    <property type="match status" value="1"/>
</dbReference>
<dbReference type="Pfam" id="PF00456">
    <property type="entry name" value="Transketolase_N"/>
    <property type="match status" value="1"/>
</dbReference>
<dbReference type="AlphaFoldDB" id="A0A2H9TP20"/>
<feature type="binding site" evidence="12">
    <location>
        <position position="73"/>
    </location>
    <ligand>
        <name>thiamine diphosphate</name>
        <dbReference type="ChEBI" id="CHEBI:58937"/>
    </ligand>
</feature>
<dbReference type="SMART" id="SM00861">
    <property type="entry name" value="Transket_pyr"/>
    <property type="match status" value="1"/>
</dbReference>
<evidence type="ECO:0000256" key="2">
    <source>
        <dbReference type="ARBA" id="ARBA00007131"/>
    </source>
</evidence>
<evidence type="ECO:0000313" key="17">
    <source>
        <dbReference type="EMBL" id="PJF19503.1"/>
    </source>
</evidence>
<feature type="active site" description="Proton donor" evidence="10">
    <location>
        <position position="421"/>
    </location>
</feature>
<comment type="caution">
    <text evidence="17">The sequence shown here is derived from an EMBL/GenBank/DDBJ whole genome shotgun (WGS) entry which is preliminary data.</text>
</comment>
<evidence type="ECO:0000256" key="12">
    <source>
        <dbReference type="PIRSR" id="PIRSR605478-3"/>
    </source>
</evidence>
<dbReference type="GO" id="GO:0005829">
    <property type="term" value="C:cytosol"/>
    <property type="evidence" value="ECO:0007669"/>
    <property type="project" value="TreeGrafter"/>
</dbReference>